<accession>A0A9N9XI20</accession>
<dbReference type="EMBL" id="OU898284">
    <property type="protein sequence ID" value="CAG9840754.1"/>
    <property type="molecule type" value="Genomic_DNA"/>
</dbReference>
<proteinExistence type="predicted"/>
<dbReference type="OrthoDB" id="6774106at2759"/>
<name>A0A9N9XI20_DIABA</name>
<dbReference type="Proteomes" id="UP001153709">
    <property type="component" value="Chromosome 9"/>
</dbReference>
<sequence>MKDITGRLKVAHVNIRSLFPKIVDIDYVKKQKKLTEEELLYYLHNDDESDIPDMSVEEDCGWDDDDHQNIPDENIFERLTSQVEEGENEDYSEHEEPDNFQEKPDELKLANTDSDHQAIDDPHVDCTLGPLESERELSDTDSDNQANADHTLDPVTSEQGLLITNLLPEKSEQVKTDFVLPLFNNINKEMQSQSPKIHLVYSKICSTLRTLFDCFLKRECILDKSIENIDFINPINYLDLEQIYYGARVQNIFHNHTDLTPEQKHLFQLTCLNFYIESCNQIVKRMPLESNKLKEMSIIDPAKVKSGEISSIAHMCGLFSLD</sequence>
<organism evidence="2 3">
    <name type="scientific">Diabrotica balteata</name>
    <name type="common">Banded cucumber beetle</name>
    <dbReference type="NCBI Taxonomy" id="107213"/>
    <lineage>
        <taxon>Eukaryota</taxon>
        <taxon>Metazoa</taxon>
        <taxon>Ecdysozoa</taxon>
        <taxon>Arthropoda</taxon>
        <taxon>Hexapoda</taxon>
        <taxon>Insecta</taxon>
        <taxon>Pterygota</taxon>
        <taxon>Neoptera</taxon>
        <taxon>Endopterygota</taxon>
        <taxon>Coleoptera</taxon>
        <taxon>Polyphaga</taxon>
        <taxon>Cucujiformia</taxon>
        <taxon>Chrysomeloidea</taxon>
        <taxon>Chrysomelidae</taxon>
        <taxon>Galerucinae</taxon>
        <taxon>Diabroticina</taxon>
        <taxon>Diabroticites</taxon>
        <taxon>Diabrotica</taxon>
    </lineage>
</organism>
<feature type="region of interest" description="Disordered" evidence="1">
    <location>
        <begin position="83"/>
        <end position="102"/>
    </location>
</feature>
<gene>
    <name evidence="2" type="ORF">DIABBA_LOCUS13378</name>
</gene>
<feature type="compositionally biased region" description="Acidic residues" evidence="1">
    <location>
        <begin position="84"/>
        <end position="99"/>
    </location>
</feature>
<feature type="compositionally biased region" description="Polar residues" evidence="1">
    <location>
        <begin position="143"/>
        <end position="154"/>
    </location>
</feature>
<evidence type="ECO:0000256" key="1">
    <source>
        <dbReference type="SAM" id="MobiDB-lite"/>
    </source>
</evidence>
<feature type="region of interest" description="Disordered" evidence="1">
    <location>
        <begin position="134"/>
        <end position="154"/>
    </location>
</feature>
<evidence type="ECO:0000313" key="2">
    <source>
        <dbReference type="EMBL" id="CAG9840754.1"/>
    </source>
</evidence>
<keyword evidence="3" id="KW-1185">Reference proteome</keyword>
<protein>
    <submittedName>
        <fullName evidence="2">Uncharacterized protein</fullName>
    </submittedName>
</protein>
<reference evidence="2" key="1">
    <citation type="submission" date="2022-01" db="EMBL/GenBank/DDBJ databases">
        <authorList>
            <person name="King R."/>
        </authorList>
    </citation>
    <scope>NUCLEOTIDE SEQUENCE</scope>
</reference>
<evidence type="ECO:0000313" key="3">
    <source>
        <dbReference type="Proteomes" id="UP001153709"/>
    </source>
</evidence>
<dbReference type="AlphaFoldDB" id="A0A9N9XI20"/>